<sequence length="106" mass="11646">MEKSTELREVKRSIKEEIPHRIIWFIISAAVIALLALIPIVGWILALVMVFAVFTKIFGSRESFLVGNCPTCTKLLPVPDTDVFACPVCNSVIAVGDDSLTIVKTD</sequence>
<protein>
    <submittedName>
        <fullName evidence="2">Uncharacterized protein</fullName>
    </submittedName>
</protein>
<evidence type="ECO:0000313" key="3">
    <source>
        <dbReference type="Proteomes" id="UP001287024"/>
    </source>
</evidence>
<name>A0ABU5BL51_9PSED</name>
<organism evidence="2 3">
    <name type="scientific">Pseudomonas zeae</name>
    <dbReference type="NCBI Taxonomy" id="2745510"/>
    <lineage>
        <taxon>Bacteria</taxon>
        <taxon>Pseudomonadati</taxon>
        <taxon>Pseudomonadota</taxon>
        <taxon>Gammaproteobacteria</taxon>
        <taxon>Pseudomonadales</taxon>
        <taxon>Pseudomonadaceae</taxon>
        <taxon>Pseudomonas</taxon>
    </lineage>
</organism>
<gene>
    <name evidence="2" type="ORF">QMK45_15885</name>
</gene>
<keyword evidence="3" id="KW-1185">Reference proteome</keyword>
<comment type="caution">
    <text evidence="2">The sequence shown here is derived from an EMBL/GenBank/DDBJ whole genome shotgun (WGS) entry which is preliminary data.</text>
</comment>
<dbReference type="RefSeq" id="WP_093431007.1">
    <property type="nucleotide sequence ID" value="NZ_JASFAG010000002.1"/>
</dbReference>
<keyword evidence="1" id="KW-1133">Transmembrane helix</keyword>
<evidence type="ECO:0000313" key="2">
    <source>
        <dbReference type="EMBL" id="MDX9677397.1"/>
    </source>
</evidence>
<dbReference type="Proteomes" id="UP001287024">
    <property type="component" value="Unassembled WGS sequence"/>
</dbReference>
<keyword evidence="1" id="KW-0812">Transmembrane</keyword>
<evidence type="ECO:0000256" key="1">
    <source>
        <dbReference type="SAM" id="Phobius"/>
    </source>
</evidence>
<reference evidence="2 3" key="1">
    <citation type="submission" date="2023-05" db="EMBL/GenBank/DDBJ databases">
        <title>Siderophore-mediated competition between Bacillus subtilis and Pseudomonas marginalis.</title>
        <authorList>
            <person name="Lyng M."/>
            <person name="Joergensen J.P.B."/>
            <person name="Schostag M.D."/>
            <person name="Jarmusch S.A."/>
            <person name="Aguilar D.K.C."/>
            <person name="Andrade C.N.L."/>
            <person name="Kovacs A.T."/>
        </authorList>
    </citation>
    <scope>NUCLEOTIDE SEQUENCE [LARGE SCALE GENOMIC DNA]</scope>
    <source>
        <strain evidence="2 3">P8_72</strain>
    </source>
</reference>
<keyword evidence="1" id="KW-0472">Membrane</keyword>
<dbReference type="EMBL" id="JASFAG010000002">
    <property type="protein sequence ID" value="MDX9677397.1"/>
    <property type="molecule type" value="Genomic_DNA"/>
</dbReference>
<proteinExistence type="predicted"/>
<accession>A0ABU5BL51</accession>
<feature type="transmembrane region" description="Helical" evidence="1">
    <location>
        <begin position="21"/>
        <end position="54"/>
    </location>
</feature>